<dbReference type="Proteomes" id="UP001596512">
    <property type="component" value="Unassembled WGS sequence"/>
</dbReference>
<organism evidence="2 3">
    <name type="scientific">Actinokineospora soli</name>
    <dbReference type="NCBI Taxonomy" id="1048753"/>
    <lineage>
        <taxon>Bacteria</taxon>
        <taxon>Bacillati</taxon>
        <taxon>Actinomycetota</taxon>
        <taxon>Actinomycetes</taxon>
        <taxon>Pseudonocardiales</taxon>
        <taxon>Pseudonocardiaceae</taxon>
        <taxon>Actinokineospora</taxon>
    </lineage>
</organism>
<dbReference type="EMBL" id="JBHTEY010000004">
    <property type="protein sequence ID" value="MFC7617480.1"/>
    <property type="molecule type" value="Genomic_DNA"/>
</dbReference>
<proteinExistence type="predicted"/>
<evidence type="ECO:0000313" key="2">
    <source>
        <dbReference type="EMBL" id="MFC7617480.1"/>
    </source>
</evidence>
<feature type="region of interest" description="Disordered" evidence="1">
    <location>
        <begin position="186"/>
        <end position="310"/>
    </location>
</feature>
<evidence type="ECO:0008006" key="4">
    <source>
        <dbReference type="Google" id="ProtNLM"/>
    </source>
</evidence>
<sequence>MTTTAHSLAGPARAPVWCGREVTWLDHRAERLRVARATDGALRPTAAYALDAHPLSALPCRTGWLVATTAGTVHLRRDGRTTPTPWPAAHLLACDPGGRLWLATPDTLLRADLTGRLRAAAAGPTLALTWHPRATVLYRATPTGIDAHPYDLPNGHLGDPVRLADTPATALAVDTAGHLWAAAPDGIRRVDGDRPTIPTPAPSAVASPPTPSASAPRPASNSTRPAPAASRPAVHRVADRHTPDLAVDRPAARQDHGWGCNTRSATAIRRVSPRPDRVPVRRPRPVRHRGRARIGRHSGHEPDVTPGWVR</sequence>
<name>A0ABW2TUE4_9PSEU</name>
<feature type="compositionally biased region" description="Basic and acidic residues" evidence="1">
    <location>
        <begin position="236"/>
        <end position="256"/>
    </location>
</feature>
<accession>A0ABW2TUE4</accession>
<evidence type="ECO:0000313" key="3">
    <source>
        <dbReference type="Proteomes" id="UP001596512"/>
    </source>
</evidence>
<dbReference type="SUPFAM" id="SSF63829">
    <property type="entry name" value="Calcium-dependent phosphotriesterase"/>
    <property type="match status" value="1"/>
</dbReference>
<feature type="compositionally biased region" description="Low complexity" evidence="1">
    <location>
        <begin position="202"/>
        <end position="232"/>
    </location>
</feature>
<reference evidence="3" key="1">
    <citation type="journal article" date="2019" name="Int. J. Syst. Evol. Microbiol.">
        <title>The Global Catalogue of Microorganisms (GCM) 10K type strain sequencing project: providing services to taxonomists for standard genome sequencing and annotation.</title>
        <authorList>
            <consortium name="The Broad Institute Genomics Platform"/>
            <consortium name="The Broad Institute Genome Sequencing Center for Infectious Disease"/>
            <person name="Wu L."/>
            <person name="Ma J."/>
        </authorList>
    </citation>
    <scope>NUCLEOTIDE SEQUENCE [LARGE SCALE GENOMIC DNA]</scope>
    <source>
        <strain evidence="3">JCM 17695</strain>
    </source>
</reference>
<evidence type="ECO:0000256" key="1">
    <source>
        <dbReference type="SAM" id="MobiDB-lite"/>
    </source>
</evidence>
<comment type="caution">
    <text evidence="2">The sequence shown here is derived from an EMBL/GenBank/DDBJ whole genome shotgun (WGS) entry which is preliminary data.</text>
</comment>
<dbReference type="Gene3D" id="2.120.10.30">
    <property type="entry name" value="TolB, C-terminal domain"/>
    <property type="match status" value="1"/>
</dbReference>
<feature type="compositionally biased region" description="Basic residues" evidence="1">
    <location>
        <begin position="280"/>
        <end position="297"/>
    </location>
</feature>
<gene>
    <name evidence="2" type="ORF">ACFQV2_32725</name>
</gene>
<keyword evidence="3" id="KW-1185">Reference proteome</keyword>
<dbReference type="InterPro" id="IPR011042">
    <property type="entry name" value="6-blade_b-propeller_TolB-like"/>
</dbReference>
<protein>
    <recommendedName>
        <fullName evidence="4">SMP-30/Gluconolaconase/LRE-like region-containing protein</fullName>
    </recommendedName>
</protein>